<dbReference type="InterPro" id="IPR005172">
    <property type="entry name" value="CRC"/>
</dbReference>
<dbReference type="PANTHER" id="PTHR12446">
    <property type="entry name" value="TESMIN/TSO1-RELATED"/>
    <property type="match status" value="1"/>
</dbReference>
<dbReference type="Pfam" id="PF03638">
    <property type="entry name" value="TCR"/>
    <property type="match status" value="2"/>
</dbReference>
<proteinExistence type="inferred from homology"/>
<keyword evidence="3" id="KW-0539">Nucleus</keyword>
<comment type="similarity">
    <text evidence="2">Belongs to the lin-54 family.</text>
</comment>
<feature type="domain" description="CRC" evidence="4">
    <location>
        <begin position="17"/>
        <end position="139"/>
    </location>
</feature>
<evidence type="ECO:0000256" key="3">
    <source>
        <dbReference type="ARBA" id="ARBA00023242"/>
    </source>
</evidence>
<protein>
    <submittedName>
        <fullName evidence="5">Protein tesmin/TSO1-like CXC 5</fullName>
    </submittedName>
</protein>
<dbReference type="GO" id="GO:0006355">
    <property type="term" value="P:regulation of DNA-templated transcription"/>
    <property type="evidence" value="ECO:0007669"/>
    <property type="project" value="TreeGrafter"/>
</dbReference>
<evidence type="ECO:0000313" key="5">
    <source>
        <dbReference type="EMBL" id="GEU59553.1"/>
    </source>
</evidence>
<dbReference type="InterPro" id="IPR033467">
    <property type="entry name" value="Tesmin/TSO1-like_CXC"/>
</dbReference>
<reference evidence="5" key="1">
    <citation type="journal article" date="2019" name="Sci. Rep.">
        <title>Draft genome of Tanacetum cinerariifolium, the natural source of mosquito coil.</title>
        <authorList>
            <person name="Yamashiro T."/>
            <person name="Shiraishi A."/>
            <person name="Satake H."/>
            <person name="Nakayama K."/>
        </authorList>
    </citation>
    <scope>NUCLEOTIDE SEQUENCE</scope>
</reference>
<evidence type="ECO:0000256" key="1">
    <source>
        <dbReference type="ARBA" id="ARBA00004123"/>
    </source>
</evidence>
<dbReference type="SMART" id="SM01114">
    <property type="entry name" value="CXC"/>
    <property type="match status" value="2"/>
</dbReference>
<dbReference type="GO" id="GO:0005634">
    <property type="term" value="C:nucleus"/>
    <property type="evidence" value="ECO:0007669"/>
    <property type="project" value="UniProtKB-SubCell"/>
</dbReference>
<name>A0A6L2LCS9_TANCI</name>
<dbReference type="InterPro" id="IPR028307">
    <property type="entry name" value="Lin-54_fam"/>
</dbReference>
<dbReference type="EMBL" id="BKCJ010004191">
    <property type="protein sequence ID" value="GEU59553.1"/>
    <property type="molecule type" value="Genomic_DNA"/>
</dbReference>
<comment type="caution">
    <text evidence="5">The sequence shown here is derived from an EMBL/GenBank/DDBJ whole genome shotgun (WGS) entry which is preliminary data.</text>
</comment>
<dbReference type="PANTHER" id="PTHR12446:SF34">
    <property type="entry name" value="PROTEIN LIN-54 HOMOLOG"/>
    <property type="match status" value="1"/>
</dbReference>
<organism evidence="5">
    <name type="scientific">Tanacetum cinerariifolium</name>
    <name type="common">Dalmatian daisy</name>
    <name type="synonym">Chrysanthemum cinerariifolium</name>
    <dbReference type="NCBI Taxonomy" id="118510"/>
    <lineage>
        <taxon>Eukaryota</taxon>
        <taxon>Viridiplantae</taxon>
        <taxon>Streptophyta</taxon>
        <taxon>Embryophyta</taxon>
        <taxon>Tracheophyta</taxon>
        <taxon>Spermatophyta</taxon>
        <taxon>Magnoliopsida</taxon>
        <taxon>eudicotyledons</taxon>
        <taxon>Gunneridae</taxon>
        <taxon>Pentapetalae</taxon>
        <taxon>asterids</taxon>
        <taxon>campanulids</taxon>
        <taxon>Asterales</taxon>
        <taxon>Asteraceae</taxon>
        <taxon>Asteroideae</taxon>
        <taxon>Anthemideae</taxon>
        <taxon>Anthemidinae</taxon>
        <taxon>Tanacetum</taxon>
    </lineage>
</organism>
<comment type="subcellular location">
    <subcellularLocation>
        <location evidence="1">Nucleus</location>
    </subcellularLocation>
</comment>
<gene>
    <name evidence="5" type="ORF">Tci_031531</name>
</gene>
<evidence type="ECO:0000256" key="2">
    <source>
        <dbReference type="ARBA" id="ARBA00007267"/>
    </source>
</evidence>
<accession>A0A6L2LCS9</accession>
<dbReference type="AlphaFoldDB" id="A0A6L2LCS9"/>
<evidence type="ECO:0000259" key="4">
    <source>
        <dbReference type="PROSITE" id="PS51634"/>
    </source>
</evidence>
<dbReference type="PROSITE" id="PS51634">
    <property type="entry name" value="CRC"/>
    <property type="match status" value="1"/>
</dbReference>
<sequence length="257" mass="28687">MAPPRPNVDGKEGTPKKQKQCNCKHSRCLKLYCECFASGIYCDGCNCVNRHNNKDNEPARRGAIETTLEQNPFAFRPKIAQSPHGKRDNREETGGVVAKHNKGCHCKKSRCLKKYCECFQASILCSENCKCGDCKNFEGKLFFVITVNMMLCGVHNIAFDGSQKNRCTLGPKELKVECPFKPRSRSKAKSFEGCRSSVRMTMHEVVHEMVVGECHEPNSEGSSSTWKEYVNARVAGLFLLVLLGYPNGKGVVHVTSK</sequence>